<feature type="transmembrane region" description="Helical" evidence="1">
    <location>
        <begin position="324"/>
        <end position="344"/>
    </location>
</feature>
<dbReference type="PATRIC" id="fig|1441095.3.peg.4372"/>
<proteinExistence type="predicted"/>
<evidence type="ECO:0000313" key="2">
    <source>
        <dbReference type="EMBL" id="ALC83516.1"/>
    </source>
</evidence>
<protein>
    <submittedName>
        <fullName evidence="2">Uncharacterized protein</fullName>
    </submittedName>
</protein>
<feature type="transmembrane region" description="Helical" evidence="1">
    <location>
        <begin position="122"/>
        <end position="143"/>
    </location>
</feature>
<feature type="transmembrane region" description="Helical" evidence="1">
    <location>
        <begin position="53"/>
        <end position="71"/>
    </location>
</feature>
<keyword evidence="3" id="KW-1185">Reference proteome</keyword>
<name>A0A0M3RAN6_9BACI</name>
<evidence type="ECO:0000256" key="1">
    <source>
        <dbReference type="SAM" id="Phobius"/>
    </source>
</evidence>
<keyword evidence="1" id="KW-1133">Transmembrane helix</keyword>
<feature type="transmembrane region" description="Helical" evidence="1">
    <location>
        <begin position="188"/>
        <end position="209"/>
    </location>
</feature>
<keyword evidence="1" id="KW-0472">Membrane</keyword>
<feature type="transmembrane region" description="Helical" evidence="1">
    <location>
        <begin position="155"/>
        <end position="181"/>
    </location>
</feature>
<organism evidence="2 3">
    <name type="scientific">Bacillus gobiensis</name>
    <dbReference type="NCBI Taxonomy" id="1441095"/>
    <lineage>
        <taxon>Bacteria</taxon>
        <taxon>Bacillati</taxon>
        <taxon>Bacillota</taxon>
        <taxon>Bacilli</taxon>
        <taxon>Bacillales</taxon>
        <taxon>Bacillaceae</taxon>
        <taxon>Bacillus</taxon>
    </lineage>
</organism>
<feature type="transmembrane region" description="Helical" evidence="1">
    <location>
        <begin position="245"/>
        <end position="263"/>
    </location>
</feature>
<dbReference type="RefSeq" id="WP_053605367.1">
    <property type="nucleotide sequence ID" value="NZ_CP012600.1"/>
</dbReference>
<feature type="transmembrane region" description="Helical" evidence="1">
    <location>
        <begin position="91"/>
        <end position="110"/>
    </location>
</feature>
<gene>
    <name evidence="2" type="ORF">AM592_19760</name>
</gene>
<feature type="transmembrane region" description="Helical" evidence="1">
    <location>
        <begin position="284"/>
        <end position="304"/>
    </location>
</feature>
<keyword evidence="1" id="KW-0812">Transmembrane</keyword>
<reference evidence="2 3" key="2">
    <citation type="journal article" date="2016" name="Int. J. Syst. Evol. Microbiol.">
        <title>Bacillus gobiensis sp. nov., isolated from a soil sample.</title>
        <authorList>
            <person name="Liu B."/>
            <person name="Liu G.H."/>
            <person name="Cetin S."/>
            <person name="Schumann P."/>
            <person name="Pan Z.Z."/>
            <person name="Chen Q.Q."/>
        </authorList>
    </citation>
    <scope>NUCLEOTIDE SEQUENCE [LARGE SCALE GENOMIC DNA]</scope>
    <source>
        <strain evidence="2 3">FJAT-4402</strain>
    </source>
</reference>
<dbReference type="AlphaFoldDB" id="A0A0M3RAN6"/>
<sequence length="369" mass="42425">MIFIFLFIIILTLAIIVNLKVSRLNISTVAGAPIMAMGIMMKDILTEDFALPYISGIVFHLIILIAFWVIIHYTFDMLEGVFYSSHIKDPISSFSTGTWIAAISVITVLLSDKQFYTPSRILFFINLVLWLSYLGLAVRNYIYIFKATKKYSHQIHGGLLLTCVVTQSIVISGYTIFGVAFPTHFADILLIIGFLFYLLNFGIILFRYIHIPNKDLTESWTNTNCIIHGAMSITGVSLTFSHFEAFYILDFIWIVSFTLFLIIEAIEVFRSTQRVKKLGWKQGVFSYSPSQWARIFTFGTFLFFTERIPKGHHLLIDSLQNLVFLFLPILIVLLILIEVLLISLQVHQNFTRKDEPIHLPYENSRYSPQ</sequence>
<evidence type="ECO:0000313" key="3">
    <source>
        <dbReference type="Proteomes" id="UP000067625"/>
    </source>
</evidence>
<dbReference type="EMBL" id="CP012600">
    <property type="protein sequence ID" value="ALC83516.1"/>
    <property type="molecule type" value="Genomic_DNA"/>
</dbReference>
<reference evidence="3" key="1">
    <citation type="submission" date="2015-08" db="EMBL/GenBank/DDBJ databases">
        <title>Genome sequencing project for genomic taxonomy and phylogenomics of Bacillus-like bacteria.</title>
        <authorList>
            <person name="Liu B."/>
            <person name="Wang J."/>
            <person name="Zhu Y."/>
            <person name="Liu G."/>
            <person name="Chen Q."/>
            <person name="Chen Z."/>
            <person name="Lan J."/>
            <person name="Che J."/>
            <person name="Ge C."/>
            <person name="Shi H."/>
            <person name="Pan Z."/>
            <person name="Liu X."/>
        </authorList>
    </citation>
    <scope>NUCLEOTIDE SEQUENCE [LARGE SCALE GENOMIC DNA]</scope>
    <source>
        <strain evidence="3">FJAT-4402</strain>
    </source>
</reference>
<accession>A0A0M3RAN6</accession>
<dbReference type="OrthoDB" id="2734473at2"/>
<dbReference type="Proteomes" id="UP000067625">
    <property type="component" value="Chromosome"/>
</dbReference>